<protein>
    <submittedName>
        <fullName evidence="1">Uncharacterized protein</fullName>
    </submittedName>
</protein>
<organism evidence="1 2">
    <name type="scientific">Aeribacillus pallidus</name>
    <dbReference type="NCBI Taxonomy" id="33936"/>
    <lineage>
        <taxon>Bacteria</taxon>
        <taxon>Bacillati</taxon>
        <taxon>Bacillota</taxon>
        <taxon>Bacilli</taxon>
        <taxon>Bacillales</taxon>
        <taxon>Bacillaceae</taxon>
        <taxon>Aeribacillus</taxon>
    </lineage>
</organism>
<reference evidence="1 2" key="1">
    <citation type="submission" date="2016-10" db="EMBL/GenBank/DDBJ databases">
        <title>The whole genome sequencing and assembly of Aeribacillus pallidus KCTC3564 strain.</title>
        <authorList>
            <person name="Lee Y.-J."/>
            <person name="Park M.-K."/>
            <person name="Yi H."/>
            <person name="Bahn Y.-S."/>
            <person name="Kim J.F."/>
            <person name="Lee D.-W."/>
        </authorList>
    </citation>
    <scope>NUCLEOTIDE SEQUENCE [LARGE SCALE GENOMIC DNA]</scope>
    <source>
        <strain evidence="1 2">KCTC3564</strain>
    </source>
</reference>
<name>A0A223E4F0_9BACI</name>
<dbReference type="Proteomes" id="UP000214606">
    <property type="component" value="Chromosome"/>
</dbReference>
<dbReference type="AlphaFoldDB" id="A0A223E4F0"/>
<accession>A0A223E4F0</accession>
<sequence>MNEKDEVLIKLFYKAFLRPMTQFEYELSSKEITAVRDSSDLIHKAKVIVKEYRRLIAEWVVSYRLVAVDISKIYEQILGIKGNGEEG</sequence>
<dbReference type="EMBL" id="CP017703">
    <property type="protein sequence ID" value="ASS90132.1"/>
    <property type="molecule type" value="Genomic_DNA"/>
</dbReference>
<proteinExistence type="predicted"/>
<evidence type="ECO:0000313" key="1">
    <source>
        <dbReference type="EMBL" id="ASS90132.1"/>
    </source>
</evidence>
<dbReference type="KEGG" id="apak:AP3564_07730"/>
<gene>
    <name evidence="1" type="ORF">AP3564_07730</name>
</gene>
<evidence type="ECO:0000313" key="2">
    <source>
        <dbReference type="Proteomes" id="UP000214606"/>
    </source>
</evidence>